<accession>A0ABX9M574</accession>
<comment type="caution">
    <text evidence="1">The sequence shown here is derived from an EMBL/GenBank/DDBJ whole genome shotgun (WGS) entry which is preliminary data.</text>
</comment>
<protein>
    <submittedName>
        <fullName evidence="1">Uncharacterized protein</fullName>
    </submittedName>
</protein>
<dbReference type="EMBL" id="QHCR01000003">
    <property type="protein sequence ID" value="RHX80612.1"/>
    <property type="molecule type" value="Genomic_DNA"/>
</dbReference>
<proteinExistence type="predicted"/>
<dbReference type="Proteomes" id="UP000285569">
    <property type="component" value="Unassembled WGS sequence"/>
</dbReference>
<name>A0ABX9M574_9LEPT</name>
<organism evidence="1 2">
    <name type="scientific">Leptospira yasudae</name>
    <dbReference type="NCBI Taxonomy" id="2202201"/>
    <lineage>
        <taxon>Bacteria</taxon>
        <taxon>Pseudomonadati</taxon>
        <taxon>Spirochaetota</taxon>
        <taxon>Spirochaetia</taxon>
        <taxon>Leptospirales</taxon>
        <taxon>Leptospiraceae</taxon>
        <taxon>Leptospira</taxon>
    </lineage>
</organism>
<gene>
    <name evidence="1" type="ORF">DLM77_06885</name>
</gene>
<keyword evidence="2" id="KW-1185">Reference proteome</keyword>
<evidence type="ECO:0000313" key="2">
    <source>
        <dbReference type="Proteomes" id="UP000285569"/>
    </source>
</evidence>
<reference evidence="2" key="1">
    <citation type="submission" date="2018-05" db="EMBL/GenBank/DDBJ databases">
        <title>Leptospira yasudae sp. nov. and Leptospira stimsonii sp. nov., two pathogenic species of the genus Leptospira isolated from environmental sources.</title>
        <authorList>
            <person name="Casanovas-Massana A."/>
            <person name="Hamond C."/>
            <person name="Santos L.A."/>
            <person name="Hacker K.P."/>
            <person name="Balassiano I."/>
            <person name="Medeiros M.A."/>
            <person name="Reis M.G."/>
            <person name="Ko A.I."/>
            <person name="Wunder E.A."/>
        </authorList>
    </citation>
    <scope>NUCLEOTIDE SEQUENCE [LARGE SCALE GENOMIC DNA]</scope>
    <source>
        <strain evidence="2">B21</strain>
    </source>
</reference>
<sequence length="110" mass="12574">MYSPRFCNNGLLYLLLAKEFPIRYSIDTIKRIIPTPKNRTSLNNGFISETLSSISLGPSFLSEIRVASSNGVYVFKKFTELLFRHQNKKYGTLMAEKFECSNLISPNVSR</sequence>
<evidence type="ECO:0000313" key="1">
    <source>
        <dbReference type="EMBL" id="RHX80612.1"/>
    </source>
</evidence>
<reference evidence="1 2" key="2">
    <citation type="journal article" date="2020" name="Int. J. Syst. Evol. Microbiol.">
        <title>Leptospira yasudae sp. nov. and Leptospira stimsonii sp. nov., two new species of the pathogenic group isolated from environmental sources.</title>
        <authorList>
            <person name="Casanovas-Massana A."/>
            <person name="Hamond C."/>
            <person name="Santos L.A."/>
            <person name="de Oliveira D."/>
            <person name="Hacker K.P."/>
            <person name="Balassiano I."/>
            <person name="Costa F."/>
            <person name="Medeiros M.A."/>
            <person name="Reis M.G."/>
            <person name="Ko A.I."/>
            <person name="Wunder E.A."/>
        </authorList>
    </citation>
    <scope>NUCLEOTIDE SEQUENCE [LARGE SCALE GENOMIC DNA]</scope>
    <source>
        <strain evidence="1 2">B21</strain>
    </source>
</reference>